<dbReference type="PANTHER" id="PTHR31464:SF4">
    <property type="entry name" value="DUF4242 DOMAIN-CONTAINING PROTEIN-RELATED"/>
    <property type="match status" value="1"/>
</dbReference>
<dbReference type="Pfam" id="PF05075">
    <property type="entry name" value="DUF684"/>
    <property type="match status" value="1"/>
</dbReference>
<dbReference type="PANTHER" id="PTHR31464">
    <property type="entry name" value="PROTEIN CBG01266"/>
    <property type="match status" value="1"/>
</dbReference>
<organism evidence="2">
    <name type="scientific">Caenorhabditis brenneri</name>
    <name type="common">Nematode worm</name>
    <dbReference type="NCBI Taxonomy" id="135651"/>
    <lineage>
        <taxon>Eukaryota</taxon>
        <taxon>Metazoa</taxon>
        <taxon>Ecdysozoa</taxon>
        <taxon>Nematoda</taxon>
        <taxon>Chromadorea</taxon>
        <taxon>Rhabditida</taxon>
        <taxon>Rhabditina</taxon>
        <taxon>Rhabditomorpha</taxon>
        <taxon>Rhabditoidea</taxon>
        <taxon>Rhabditidae</taxon>
        <taxon>Peloderinae</taxon>
        <taxon>Caenorhabditis</taxon>
    </lineage>
</organism>
<gene>
    <name evidence="1" type="ORF">CAEBREN_10953</name>
</gene>
<dbReference type="Proteomes" id="UP000008068">
    <property type="component" value="Unassembled WGS sequence"/>
</dbReference>
<dbReference type="AlphaFoldDB" id="G0PMW2"/>
<reference evidence="2" key="1">
    <citation type="submission" date="2011-07" db="EMBL/GenBank/DDBJ databases">
        <authorList>
            <consortium name="Caenorhabditis brenneri Sequencing and Analysis Consortium"/>
            <person name="Wilson R.K."/>
        </authorList>
    </citation>
    <scope>NUCLEOTIDE SEQUENCE [LARGE SCALE GENOMIC DNA]</scope>
    <source>
        <strain evidence="2">PB2801</strain>
    </source>
</reference>
<dbReference type="eggNOG" id="ENOG502TD7K">
    <property type="taxonomic scope" value="Eukaryota"/>
</dbReference>
<keyword evidence="2" id="KW-1185">Reference proteome</keyword>
<protein>
    <submittedName>
        <fullName evidence="1">Uncharacterized protein</fullName>
    </submittedName>
</protein>
<dbReference type="InParanoid" id="G0PMW2"/>
<dbReference type="EMBL" id="GL381569">
    <property type="protein sequence ID" value="EGT38820.1"/>
    <property type="molecule type" value="Genomic_DNA"/>
</dbReference>
<evidence type="ECO:0000313" key="1">
    <source>
        <dbReference type="EMBL" id="EGT38820.1"/>
    </source>
</evidence>
<dbReference type="OMA" id="WITATCY"/>
<dbReference type="HOGENOM" id="CLU_075646_0_0_1"/>
<name>G0PMW2_CAEBE</name>
<accession>G0PMW2</accession>
<sequence>MGYWPDDAESLIHRIQDERRDLWNDRKADLLAEELQKICGNDALYVMVYDECGGYENHSFYAATDQTIYSFRRGGCNVVVYRSLEWNSGGRDNLNQISRQVESCRYGAIIDLKGNSYKGIPHWLMDYRIQCAGFVGMIGKWRNAIVRSVNSNTEFGPGWWITATCYDQDTLLNTDTQFTLVAGWQ</sequence>
<evidence type="ECO:0000313" key="2">
    <source>
        <dbReference type="Proteomes" id="UP000008068"/>
    </source>
</evidence>
<dbReference type="InterPro" id="IPR007767">
    <property type="entry name" value="DUF684"/>
</dbReference>
<proteinExistence type="predicted"/>
<dbReference type="OrthoDB" id="5779983at2759"/>